<accession>A0ABQ4T0E0</accession>
<dbReference type="Gene3D" id="3.30.450.20">
    <property type="entry name" value="PAS domain"/>
    <property type="match status" value="2"/>
</dbReference>
<dbReference type="EC" id="2.7.13.3" evidence="2"/>
<dbReference type="Proteomes" id="UP001055102">
    <property type="component" value="Unassembled WGS sequence"/>
</dbReference>
<keyword evidence="6" id="KW-0472">Membrane</keyword>
<feature type="transmembrane region" description="Helical" evidence="6">
    <location>
        <begin position="200"/>
        <end position="219"/>
    </location>
</feature>
<dbReference type="CDD" id="cd00130">
    <property type="entry name" value="PAS"/>
    <property type="match status" value="2"/>
</dbReference>
<proteinExistence type="predicted"/>
<keyword evidence="6" id="KW-1133">Transmembrane helix</keyword>
<dbReference type="InterPro" id="IPR000700">
    <property type="entry name" value="PAS-assoc_C"/>
</dbReference>
<evidence type="ECO:0000313" key="9">
    <source>
        <dbReference type="EMBL" id="GJE08802.1"/>
    </source>
</evidence>
<dbReference type="PANTHER" id="PTHR43047">
    <property type="entry name" value="TWO-COMPONENT HISTIDINE PROTEIN KINASE"/>
    <property type="match status" value="1"/>
</dbReference>
<dbReference type="InterPro" id="IPR036890">
    <property type="entry name" value="HATPase_C_sf"/>
</dbReference>
<dbReference type="InterPro" id="IPR013655">
    <property type="entry name" value="PAS_fold_3"/>
</dbReference>
<dbReference type="EMBL" id="BPQR01000090">
    <property type="protein sequence ID" value="GJE08802.1"/>
    <property type="molecule type" value="Genomic_DNA"/>
</dbReference>
<dbReference type="GO" id="GO:0016301">
    <property type="term" value="F:kinase activity"/>
    <property type="evidence" value="ECO:0007669"/>
    <property type="project" value="UniProtKB-KW"/>
</dbReference>
<dbReference type="PANTHER" id="PTHR43047:SF72">
    <property type="entry name" value="OSMOSENSING HISTIDINE PROTEIN KINASE SLN1"/>
    <property type="match status" value="1"/>
</dbReference>
<evidence type="ECO:0000256" key="1">
    <source>
        <dbReference type="ARBA" id="ARBA00000085"/>
    </source>
</evidence>
<evidence type="ECO:0000313" key="10">
    <source>
        <dbReference type="Proteomes" id="UP001055102"/>
    </source>
</evidence>
<feature type="transmembrane region" description="Helical" evidence="6">
    <location>
        <begin position="39"/>
        <end position="59"/>
    </location>
</feature>
<name>A0ABQ4T0E0_9HYPH</name>
<evidence type="ECO:0000256" key="6">
    <source>
        <dbReference type="SAM" id="Phobius"/>
    </source>
</evidence>
<keyword evidence="3" id="KW-0597">Phosphoprotein</keyword>
<dbReference type="SUPFAM" id="SSF47384">
    <property type="entry name" value="Homodimeric domain of signal transducing histidine kinase"/>
    <property type="match status" value="1"/>
</dbReference>
<dbReference type="InterPro" id="IPR004358">
    <property type="entry name" value="Sig_transdc_His_kin-like_C"/>
</dbReference>
<dbReference type="Pfam" id="PF08447">
    <property type="entry name" value="PAS_3"/>
    <property type="match status" value="1"/>
</dbReference>
<dbReference type="InterPro" id="IPR036097">
    <property type="entry name" value="HisK_dim/P_sf"/>
</dbReference>
<dbReference type="SUPFAM" id="SSF55785">
    <property type="entry name" value="PYP-like sensor domain (PAS domain)"/>
    <property type="match status" value="2"/>
</dbReference>
<feature type="domain" description="Histidine kinase" evidence="7">
    <location>
        <begin position="533"/>
        <end position="752"/>
    </location>
</feature>
<dbReference type="NCBIfam" id="TIGR00229">
    <property type="entry name" value="sensory_box"/>
    <property type="match status" value="1"/>
</dbReference>
<dbReference type="InterPro" id="IPR005467">
    <property type="entry name" value="His_kinase_dom"/>
</dbReference>
<dbReference type="SMART" id="SM00388">
    <property type="entry name" value="HisKA"/>
    <property type="match status" value="1"/>
</dbReference>
<dbReference type="PRINTS" id="PR00344">
    <property type="entry name" value="BCTRLSENSOR"/>
</dbReference>
<evidence type="ECO:0000259" key="7">
    <source>
        <dbReference type="PROSITE" id="PS50109"/>
    </source>
</evidence>
<dbReference type="SUPFAM" id="SSF55874">
    <property type="entry name" value="ATPase domain of HSP90 chaperone/DNA topoisomerase II/histidine kinase"/>
    <property type="match status" value="1"/>
</dbReference>
<keyword evidence="10" id="KW-1185">Reference proteome</keyword>
<evidence type="ECO:0000256" key="4">
    <source>
        <dbReference type="ARBA" id="ARBA00022679"/>
    </source>
</evidence>
<keyword evidence="6" id="KW-0812">Transmembrane</keyword>
<organism evidence="9 10">
    <name type="scientific">Methylobacterium jeotgali</name>
    <dbReference type="NCBI Taxonomy" id="381630"/>
    <lineage>
        <taxon>Bacteria</taxon>
        <taxon>Pseudomonadati</taxon>
        <taxon>Pseudomonadota</taxon>
        <taxon>Alphaproteobacteria</taxon>
        <taxon>Hyphomicrobiales</taxon>
        <taxon>Methylobacteriaceae</taxon>
        <taxon>Methylobacterium</taxon>
    </lineage>
</organism>
<protein>
    <recommendedName>
        <fullName evidence="2">histidine kinase</fullName>
        <ecNumber evidence="2">2.7.13.3</ecNumber>
    </recommendedName>
</protein>
<comment type="caution">
    <text evidence="9">The sequence shown here is derived from an EMBL/GenBank/DDBJ whole genome shotgun (WGS) entry which is preliminary data.</text>
</comment>
<dbReference type="InterPro" id="IPR000014">
    <property type="entry name" value="PAS"/>
</dbReference>
<dbReference type="InterPro" id="IPR003661">
    <property type="entry name" value="HisK_dim/P_dom"/>
</dbReference>
<evidence type="ECO:0000259" key="8">
    <source>
        <dbReference type="PROSITE" id="PS50113"/>
    </source>
</evidence>
<dbReference type="RefSeq" id="WP_238278812.1">
    <property type="nucleotide sequence ID" value="NZ_BPQR01000090.1"/>
</dbReference>
<dbReference type="InterPro" id="IPR001610">
    <property type="entry name" value="PAC"/>
</dbReference>
<dbReference type="SMART" id="SM00091">
    <property type="entry name" value="PAS"/>
    <property type="match status" value="2"/>
</dbReference>
<evidence type="ECO:0000256" key="5">
    <source>
        <dbReference type="ARBA" id="ARBA00022777"/>
    </source>
</evidence>
<sequence>MPEADSASFSARAETILGLRRTAPKGGRLAVVELWLRSALPGVLVLFLVGLIGFSVMHLRLQRDETLRAASAEIESFTRLAAHALKGESGLSAPALQDRLTQLMPPEAALAGRRLLVISPSARIEAAHPPASGSLSDAIGEAETLSTFGARAGVVRLALPDGSEALGAMHAVPGDARRVAVVHPVEAITERWHAQMRQQMLLLAATALVVIGIGLAYGLQTRRAHAADQLCDQVRSRLDAALCRGGSGLWDWNIASGSIYWSDSMYQLLGYRRQSEFMDFGTVNALVHPEDGDLYSLARNLAASESAVDHAFRVRNAQGSYVWLRTRAEVVTDAANGSRHLVGLAVDITEQRQLLETTATADMRLRDAIEAISEAFVLWDTGNRLVLCNSKFRHLHALSPEDAQPGRRYSEIMGRGVLPQIRRELPDRETAAGATSRTFEAELADGRWLQISERRTKDGGYVSVGTDITNLKRQQEQLVASERELINTVQDLKTSRKTLVLQTHQLADLAERYLDQKAAAETANQAKSEFLATMSHELRTPLNAIIGFAELMESEVYGPLGSPRYTEYCRDVRESGGYLLSVIDDILHMARLEARRVSLDKREIAVESGVRTALRLVETAARSKNIAVTVDLRAARPLLADERALQQILVNLVENAVKFTQPGGRVVVRARPAGDNVHVYVEDNGIGIPRSALTRLGRPFTQVETNLTRSHRGSGLGLAIARSNAEMQGGSLRLRSQEGVGTIVLVRLPAVTPERLAALAAEAAQKTVADLRAVAGASPSRPRLGHAI</sequence>
<dbReference type="Gene3D" id="2.10.70.100">
    <property type="match status" value="1"/>
</dbReference>
<dbReference type="Pfam" id="PF00512">
    <property type="entry name" value="HisKA"/>
    <property type="match status" value="1"/>
</dbReference>
<dbReference type="SMART" id="SM00387">
    <property type="entry name" value="HATPase_c"/>
    <property type="match status" value="1"/>
</dbReference>
<comment type="catalytic activity">
    <reaction evidence="1">
        <text>ATP + protein L-histidine = ADP + protein N-phospho-L-histidine.</text>
        <dbReference type="EC" id="2.7.13.3"/>
    </reaction>
</comment>
<dbReference type="PROSITE" id="PS50113">
    <property type="entry name" value="PAC"/>
    <property type="match status" value="1"/>
</dbReference>
<dbReference type="PROSITE" id="PS50109">
    <property type="entry name" value="HIS_KIN"/>
    <property type="match status" value="1"/>
</dbReference>
<dbReference type="SMART" id="SM00086">
    <property type="entry name" value="PAC"/>
    <property type="match status" value="1"/>
</dbReference>
<reference evidence="9" key="2">
    <citation type="submission" date="2021-08" db="EMBL/GenBank/DDBJ databases">
        <authorList>
            <person name="Tani A."/>
            <person name="Ola A."/>
            <person name="Ogura Y."/>
            <person name="Katsura K."/>
            <person name="Hayashi T."/>
        </authorList>
    </citation>
    <scope>NUCLEOTIDE SEQUENCE</scope>
    <source>
        <strain evidence="9">LMG 23639</strain>
    </source>
</reference>
<keyword evidence="4" id="KW-0808">Transferase</keyword>
<dbReference type="Pfam" id="PF12860">
    <property type="entry name" value="PAS_7"/>
    <property type="match status" value="1"/>
</dbReference>
<reference evidence="9" key="1">
    <citation type="journal article" date="2021" name="Front. Microbiol.">
        <title>Comprehensive Comparative Genomics and Phenotyping of Methylobacterium Species.</title>
        <authorList>
            <person name="Alessa O."/>
            <person name="Ogura Y."/>
            <person name="Fujitani Y."/>
            <person name="Takami H."/>
            <person name="Hayashi T."/>
            <person name="Sahin N."/>
            <person name="Tani A."/>
        </authorList>
    </citation>
    <scope>NUCLEOTIDE SEQUENCE</scope>
    <source>
        <strain evidence="9">LMG 23639</strain>
    </source>
</reference>
<evidence type="ECO:0000256" key="3">
    <source>
        <dbReference type="ARBA" id="ARBA00022553"/>
    </source>
</evidence>
<evidence type="ECO:0000256" key="2">
    <source>
        <dbReference type="ARBA" id="ARBA00012438"/>
    </source>
</evidence>
<gene>
    <name evidence="9" type="primary">rcsC_24</name>
    <name evidence="9" type="ORF">AOPFMNJM_4148</name>
</gene>
<dbReference type="Gene3D" id="1.10.287.130">
    <property type="match status" value="1"/>
</dbReference>
<dbReference type="CDD" id="cd00082">
    <property type="entry name" value="HisKA"/>
    <property type="match status" value="1"/>
</dbReference>
<dbReference type="Gene3D" id="3.30.565.10">
    <property type="entry name" value="Histidine kinase-like ATPase, C-terminal domain"/>
    <property type="match status" value="1"/>
</dbReference>
<keyword evidence="5 9" id="KW-0418">Kinase</keyword>
<feature type="domain" description="PAC" evidence="8">
    <location>
        <begin position="308"/>
        <end position="360"/>
    </location>
</feature>
<dbReference type="InterPro" id="IPR003594">
    <property type="entry name" value="HATPase_dom"/>
</dbReference>
<dbReference type="InterPro" id="IPR035965">
    <property type="entry name" value="PAS-like_dom_sf"/>
</dbReference>
<dbReference type="Pfam" id="PF02518">
    <property type="entry name" value="HATPase_c"/>
    <property type="match status" value="1"/>
</dbReference>